<dbReference type="PRINTS" id="PR00083">
    <property type="entry name" value="HOLDHDRGNASE"/>
</dbReference>
<dbReference type="UniPathway" id="UPA00031">
    <property type="reaction ID" value="UER00014"/>
</dbReference>
<dbReference type="FunFam" id="3.40.50.1980:FF:000002">
    <property type="entry name" value="Histidinol dehydrogenase, chloroplastic"/>
    <property type="match status" value="1"/>
</dbReference>
<dbReference type="PANTHER" id="PTHR21256:SF2">
    <property type="entry name" value="HISTIDINE BIOSYNTHESIS TRIFUNCTIONAL PROTEIN"/>
    <property type="match status" value="1"/>
</dbReference>
<protein>
    <recommendedName>
        <fullName evidence="4 12">Histidinol dehydrogenase</fullName>
        <shortName evidence="12">HDH</shortName>
        <ecNumber evidence="4 12">1.1.1.23</ecNumber>
    </recommendedName>
</protein>
<evidence type="ECO:0000256" key="3">
    <source>
        <dbReference type="ARBA" id="ARBA00010178"/>
    </source>
</evidence>
<feature type="binding site" evidence="12 16">
    <location>
        <position position="255"/>
    </location>
    <ligand>
        <name>substrate</name>
    </ligand>
</feature>
<proteinExistence type="inferred from homology"/>
<dbReference type="Pfam" id="PF00815">
    <property type="entry name" value="Histidinol_dh"/>
    <property type="match status" value="1"/>
</dbReference>
<keyword evidence="10 12" id="KW-0368">Histidine biosynthesis</keyword>
<feature type="binding site" evidence="12 16">
    <location>
        <position position="410"/>
    </location>
    <ligand>
        <name>substrate</name>
    </ligand>
</feature>
<evidence type="ECO:0000256" key="4">
    <source>
        <dbReference type="ARBA" id="ARBA00012965"/>
    </source>
</evidence>
<keyword evidence="9 12" id="KW-0520">NAD</keyword>
<keyword evidence="7 12" id="KW-0862">Zinc</keyword>
<evidence type="ECO:0000256" key="11">
    <source>
        <dbReference type="ARBA" id="ARBA00049489"/>
    </source>
</evidence>
<keyword evidence="6 12" id="KW-0479">Metal-binding</keyword>
<dbReference type="PANTHER" id="PTHR21256">
    <property type="entry name" value="HISTIDINOL DEHYDROGENASE HDH"/>
    <property type="match status" value="1"/>
</dbReference>
<evidence type="ECO:0000256" key="15">
    <source>
        <dbReference type="PIRSR" id="PIRSR000099-2"/>
    </source>
</evidence>
<evidence type="ECO:0000256" key="1">
    <source>
        <dbReference type="ARBA" id="ARBA00003850"/>
    </source>
</evidence>
<feature type="binding site" evidence="12 17">
    <location>
        <position position="415"/>
    </location>
    <ligand>
        <name>Zn(2+)</name>
        <dbReference type="ChEBI" id="CHEBI:29105"/>
    </ligand>
</feature>
<dbReference type="PIRSF" id="PIRSF000099">
    <property type="entry name" value="Histidinol_dh"/>
    <property type="match status" value="1"/>
</dbReference>
<keyword evidence="19" id="KW-0812">Transmembrane</keyword>
<feature type="binding site" evidence="12 16">
    <location>
        <position position="258"/>
    </location>
    <ligand>
        <name>substrate</name>
    </ligand>
</feature>
<evidence type="ECO:0000256" key="17">
    <source>
        <dbReference type="PIRSR" id="PIRSR000099-4"/>
    </source>
</evidence>
<feature type="binding site" evidence="12 16">
    <location>
        <position position="415"/>
    </location>
    <ligand>
        <name>substrate</name>
    </ligand>
</feature>
<feature type="binding site" evidence="12 16">
    <location>
        <position position="356"/>
    </location>
    <ligand>
        <name>substrate</name>
    </ligand>
</feature>
<dbReference type="NCBIfam" id="TIGR00069">
    <property type="entry name" value="hisD"/>
    <property type="match status" value="1"/>
</dbReference>
<dbReference type="EC" id="1.1.1.23" evidence="4 12"/>
<comment type="cofactor">
    <cofactor evidence="12 17">
        <name>Zn(2+)</name>
        <dbReference type="ChEBI" id="CHEBI:29105"/>
    </cofactor>
    <text evidence="12 17">Binds 1 zinc ion per subunit.</text>
</comment>
<evidence type="ECO:0000256" key="19">
    <source>
        <dbReference type="SAM" id="Phobius"/>
    </source>
</evidence>
<evidence type="ECO:0000256" key="8">
    <source>
        <dbReference type="ARBA" id="ARBA00023002"/>
    </source>
</evidence>
<dbReference type="Proteomes" id="UP000248745">
    <property type="component" value="Unassembled WGS sequence"/>
</dbReference>
<dbReference type="InterPro" id="IPR022695">
    <property type="entry name" value="Histidinol_DH_monofunct"/>
</dbReference>
<feature type="binding site" evidence="12 17">
    <location>
        <position position="255"/>
    </location>
    <ligand>
        <name>Zn(2+)</name>
        <dbReference type="ChEBI" id="CHEBI:29105"/>
    </ligand>
</feature>
<comment type="caution">
    <text evidence="20">The sequence shown here is derived from an EMBL/GenBank/DDBJ whole genome shotgun (WGS) entry which is preliminary data.</text>
</comment>
<dbReference type="GO" id="GO:0051287">
    <property type="term" value="F:NAD binding"/>
    <property type="evidence" value="ECO:0007669"/>
    <property type="project" value="InterPro"/>
</dbReference>
<comment type="catalytic activity">
    <reaction evidence="11 12">
        <text>L-histidinol + 2 NAD(+) + H2O = L-histidine + 2 NADH + 3 H(+)</text>
        <dbReference type="Rhea" id="RHEA:20641"/>
        <dbReference type="ChEBI" id="CHEBI:15377"/>
        <dbReference type="ChEBI" id="CHEBI:15378"/>
        <dbReference type="ChEBI" id="CHEBI:57540"/>
        <dbReference type="ChEBI" id="CHEBI:57595"/>
        <dbReference type="ChEBI" id="CHEBI:57699"/>
        <dbReference type="ChEBI" id="CHEBI:57945"/>
        <dbReference type="EC" id="1.1.1.23"/>
    </reaction>
</comment>
<dbReference type="FunFam" id="1.20.5.1300:FF:000002">
    <property type="entry name" value="Histidinol dehydrogenase, chloroplastic"/>
    <property type="match status" value="1"/>
</dbReference>
<feature type="active site" description="Proton acceptor" evidence="12 14">
    <location>
        <position position="323"/>
    </location>
</feature>
<evidence type="ECO:0000256" key="6">
    <source>
        <dbReference type="ARBA" id="ARBA00022723"/>
    </source>
</evidence>
<feature type="binding site" evidence="12 15">
    <location>
        <position position="186"/>
    </location>
    <ligand>
        <name>NAD(+)</name>
        <dbReference type="ChEBI" id="CHEBI:57540"/>
    </ligand>
</feature>
<dbReference type="InterPro" id="IPR016161">
    <property type="entry name" value="Ald_DH/histidinol_DH"/>
</dbReference>
<comment type="function">
    <text evidence="1 12">Catalyzes the sequential NAD-dependent oxidations of L-histidinol to L-histidinaldehyde and then to L-histidine.</text>
</comment>
<dbReference type="InterPro" id="IPR012131">
    <property type="entry name" value="Hstdl_DH"/>
</dbReference>
<evidence type="ECO:0000256" key="12">
    <source>
        <dbReference type="HAMAP-Rule" id="MF_01024"/>
    </source>
</evidence>
<sequence>MQYVQYPPKQYWERLLERPSANNEFVNTVVSDILQRVKDGGDQALISLTQEIEGRIVAAITLPGSDWRFASEQISSSLKAAIDQAIKNIRCFHSAQMEPVKKIETMTGVFCWRKSLPMKRVGLYIPGGTAPLFSTLLMLAIPAQIAGCKGIYVCTPTDKNGRVHPAILYAAQQTGVTEIFTIGGAQAIGALAFGTETIPKVDKIFGPGNQYVTQAKQLVSATGVAIDMPAGPSEVAIIADEFCNPDFVAADLLSQAEHGIDSQVVLVSDSQRVIEKIQQSLNVQLAKISRNEIAIAALENSKAILVNNLEEGMELLNAYAPEHLIIACRGYESLADKVQNAGSVFLGNYAAESVGDYASGTNHTLPTNGFAKAFSGVSVDSFLKKTTFQYLTETGLRNIAPIVTEMALAEGLDAHANAIQVRIKQLNDEIN</sequence>
<dbReference type="Gene3D" id="1.20.5.1300">
    <property type="match status" value="1"/>
</dbReference>
<dbReference type="AlphaFoldDB" id="A0A2W2BCN6"/>
<dbReference type="GO" id="GO:0008270">
    <property type="term" value="F:zinc ion binding"/>
    <property type="evidence" value="ECO:0007669"/>
    <property type="project" value="UniProtKB-UniRule"/>
</dbReference>
<evidence type="ECO:0000313" key="21">
    <source>
        <dbReference type="Proteomes" id="UP000248745"/>
    </source>
</evidence>
<dbReference type="SUPFAM" id="SSF53720">
    <property type="entry name" value="ALDH-like"/>
    <property type="match status" value="1"/>
</dbReference>
<evidence type="ECO:0000256" key="14">
    <source>
        <dbReference type="PIRSR" id="PIRSR000099-1"/>
    </source>
</evidence>
<dbReference type="CDD" id="cd06572">
    <property type="entry name" value="Histidinol_dh"/>
    <property type="match status" value="1"/>
</dbReference>
<feature type="binding site" evidence="12 16">
    <location>
        <position position="323"/>
    </location>
    <ligand>
        <name>substrate</name>
    </ligand>
</feature>
<feature type="transmembrane region" description="Helical" evidence="19">
    <location>
        <begin position="121"/>
        <end position="141"/>
    </location>
</feature>
<accession>A0A2W2BCN6</accession>
<dbReference type="HAMAP" id="MF_01024">
    <property type="entry name" value="HisD"/>
    <property type="match status" value="1"/>
</dbReference>
<evidence type="ECO:0000256" key="7">
    <source>
        <dbReference type="ARBA" id="ARBA00022833"/>
    </source>
</evidence>
<feature type="binding site" evidence="12 17">
    <location>
        <position position="356"/>
    </location>
    <ligand>
        <name>Zn(2+)</name>
        <dbReference type="ChEBI" id="CHEBI:29105"/>
    </ligand>
</feature>
<keyword evidence="5 12" id="KW-0028">Amino-acid biosynthesis</keyword>
<evidence type="ECO:0000256" key="13">
    <source>
        <dbReference type="PIRNR" id="PIRNR000099"/>
    </source>
</evidence>
<feature type="binding site" evidence="12 17">
    <location>
        <position position="258"/>
    </location>
    <ligand>
        <name>Zn(2+)</name>
        <dbReference type="ChEBI" id="CHEBI:29105"/>
    </ligand>
</feature>
<gene>
    <name evidence="12 20" type="primary">hisD</name>
    <name evidence="20" type="ORF">DN068_06160</name>
</gene>
<evidence type="ECO:0000313" key="20">
    <source>
        <dbReference type="EMBL" id="PZF73989.1"/>
    </source>
</evidence>
<evidence type="ECO:0000256" key="16">
    <source>
        <dbReference type="PIRSR" id="PIRSR000099-3"/>
    </source>
</evidence>
<dbReference type="InterPro" id="IPR001692">
    <property type="entry name" value="Histidinol_DH_CS"/>
</dbReference>
<dbReference type="EMBL" id="QKTW01000009">
    <property type="protein sequence ID" value="PZF73989.1"/>
    <property type="molecule type" value="Genomic_DNA"/>
</dbReference>
<dbReference type="OrthoDB" id="9805269at2"/>
<keyword evidence="19" id="KW-0472">Membrane</keyword>
<feature type="active site" description="Proton acceptor" evidence="12 14">
    <location>
        <position position="322"/>
    </location>
</feature>
<dbReference type="Gene3D" id="3.40.50.1980">
    <property type="entry name" value="Nitrogenase molybdenum iron protein domain"/>
    <property type="match status" value="2"/>
</dbReference>
<evidence type="ECO:0000256" key="18">
    <source>
        <dbReference type="RuleBase" id="RU004175"/>
    </source>
</evidence>
<keyword evidence="19" id="KW-1133">Transmembrane helix</keyword>
<dbReference type="FunFam" id="3.40.50.1980:FF:000001">
    <property type="entry name" value="Histidinol dehydrogenase"/>
    <property type="match status" value="1"/>
</dbReference>
<comment type="pathway">
    <text evidence="2 12">Amino-acid biosynthesis; L-histidine biosynthesis; L-histidine from 5-phospho-alpha-D-ribose 1-diphosphate: step 9/9.</text>
</comment>
<dbReference type="GO" id="GO:0005829">
    <property type="term" value="C:cytosol"/>
    <property type="evidence" value="ECO:0007669"/>
    <property type="project" value="TreeGrafter"/>
</dbReference>
<feature type="binding site" evidence="12 15">
    <location>
        <position position="124"/>
    </location>
    <ligand>
        <name>NAD(+)</name>
        <dbReference type="ChEBI" id="CHEBI:57540"/>
    </ligand>
</feature>
<name>A0A2W2BCN6_9BACT</name>
<evidence type="ECO:0000256" key="10">
    <source>
        <dbReference type="ARBA" id="ARBA00023102"/>
    </source>
</evidence>
<feature type="binding site" evidence="12 16">
    <location>
        <position position="233"/>
    </location>
    <ligand>
        <name>substrate</name>
    </ligand>
</feature>
<keyword evidence="8 12" id="KW-0560">Oxidoreductase</keyword>
<evidence type="ECO:0000256" key="9">
    <source>
        <dbReference type="ARBA" id="ARBA00023027"/>
    </source>
</evidence>
<evidence type="ECO:0000256" key="2">
    <source>
        <dbReference type="ARBA" id="ARBA00004940"/>
    </source>
</evidence>
<feature type="binding site" evidence="12 15">
    <location>
        <position position="209"/>
    </location>
    <ligand>
        <name>NAD(+)</name>
        <dbReference type="ChEBI" id="CHEBI:57540"/>
    </ligand>
</feature>
<keyword evidence="21" id="KW-1185">Reference proteome</keyword>
<evidence type="ECO:0000256" key="5">
    <source>
        <dbReference type="ARBA" id="ARBA00022605"/>
    </source>
</evidence>
<dbReference type="GO" id="GO:0004399">
    <property type="term" value="F:histidinol dehydrogenase activity"/>
    <property type="evidence" value="ECO:0007669"/>
    <property type="project" value="UniProtKB-UniRule"/>
</dbReference>
<dbReference type="GO" id="GO:0000105">
    <property type="term" value="P:L-histidine biosynthetic process"/>
    <property type="evidence" value="ECO:0007669"/>
    <property type="project" value="UniProtKB-UniRule"/>
</dbReference>
<comment type="similarity">
    <text evidence="3 12 13 18">Belongs to the histidinol dehydrogenase family.</text>
</comment>
<reference evidence="20 21" key="1">
    <citation type="submission" date="2018-06" db="EMBL/GenBank/DDBJ databases">
        <title>Mucibacter soli gen. nov., sp. nov., a new member of the family Chitinophagaceae producing mucin.</title>
        <authorList>
            <person name="Kim M.-K."/>
            <person name="Park S."/>
            <person name="Kim T.-S."/>
            <person name="Joung Y."/>
            <person name="Han J.-H."/>
            <person name="Kim S.B."/>
        </authorList>
    </citation>
    <scope>NUCLEOTIDE SEQUENCE [LARGE SCALE GENOMIC DNA]</scope>
    <source>
        <strain evidence="20 21">R1-15</strain>
    </source>
</reference>
<organism evidence="20 21">
    <name type="scientific">Taibaiella soli</name>
    <dbReference type="NCBI Taxonomy" id="1649169"/>
    <lineage>
        <taxon>Bacteria</taxon>
        <taxon>Pseudomonadati</taxon>
        <taxon>Bacteroidota</taxon>
        <taxon>Chitinophagia</taxon>
        <taxon>Chitinophagales</taxon>
        <taxon>Chitinophagaceae</taxon>
        <taxon>Taibaiella</taxon>
    </lineage>
</organism>
<dbReference type="PROSITE" id="PS00611">
    <property type="entry name" value="HISOL_DEHYDROGENASE"/>
    <property type="match status" value="1"/>
</dbReference>